<evidence type="ECO:0000256" key="2">
    <source>
        <dbReference type="ARBA" id="ARBA00007362"/>
    </source>
</evidence>
<feature type="transmembrane region" description="Helical" evidence="7">
    <location>
        <begin position="95"/>
        <end position="115"/>
    </location>
</feature>
<keyword evidence="10" id="KW-1185">Reference proteome</keyword>
<feature type="domain" description="EamA" evidence="8">
    <location>
        <begin position="144"/>
        <end position="278"/>
    </location>
</feature>
<feature type="transmembrane region" description="Helical" evidence="7">
    <location>
        <begin position="239"/>
        <end position="255"/>
    </location>
</feature>
<keyword evidence="6 7" id="KW-0472">Membrane</keyword>
<dbReference type="Proteomes" id="UP000256869">
    <property type="component" value="Unassembled WGS sequence"/>
</dbReference>
<dbReference type="Pfam" id="PF00892">
    <property type="entry name" value="EamA"/>
    <property type="match status" value="2"/>
</dbReference>
<keyword evidence="3" id="KW-1003">Cell membrane</keyword>
<organism evidence="9 10">
    <name type="scientific">Cohnella lupini</name>
    <dbReference type="NCBI Taxonomy" id="1294267"/>
    <lineage>
        <taxon>Bacteria</taxon>
        <taxon>Bacillati</taxon>
        <taxon>Bacillota</taxon>
        <taxon>Bacilli</taxon>
        <taxon>Bacillales</taxon>
        <taxon>Paenibacillaceae</taxon>
        <taxon>Cohnella</taxon>
    </lineage>
</organism>
<evidence type="ECO:0000256" key="4">
    <source>
        <dbReference type="ARBA" id="ARBA00022692"/>
    </source>
</evidence>
<dbReference type="PANTHER" id="PTHR32322">
    <property type="entry name" value="INNER MEMBRANE TRANSPORTER"/>
    <property type="match status" value="1"/>
</dbReference>
<dbReference type="InterPro" id="IPR037185">
    <property type="entry name" value="EmrE-like"/>
</dbReference>
<feature type="transmembrane region" description="Helical" evidence="7">
    <location>
        <begin position="34"/>
        <end position="52"/>
    </location>
</feature>
<name>A0A3D9HU12_9BACL</name>
<feature type="transmembrane region" description="Helical" evidence="7">
    <location>
        <begin position="261"/>
        <end position="282"/>
    </location>
</feature>
<keyword evidence="5 7" id="KW-1133">Transmembrane helix</keyword>
<proteinExistence type="inferred from homology"/>
<dbReference type="SUPFAM" id="SSF103481">
    <property type="entry name" value="Multidrug resistance efflux transporter EmrE"/>
    <property type="match status" value="2"/>
</dbReference>
<feature type="transmembrane region" description="Helical" evidence="7">
    <location>
        <begin position="206"/>
        <end position="227"/>
    </location>
</feature>
<dbReference type="InterPro" id="IPR050638">
    <property type="entry name" value="AA-Vitamin_Transporters"/>
</dbReference>
<dbReference type="OrthoDB" id="149142at2"/>
<gene>
    <name evidence="9" type="ORF">DFP95_12847</name>
</gene>
<evidence type="ECO:0000313" key="9">
    <source>
        <dbReference type="EMBL" id="RED52988.1"/>
    </source>
</evidence>
<accession>A0A3D9HU12</accession>
<feature type="transmembrane region" description="Helical" evidence="7">
    <location>
        <begin position="122"/>
        <end position="140"/>
    </location>
</feature>
<dbReference type="EMBL" id="QRDY01000028">
    <property type="protein sequence ID" value="RED52988.1"/>
    <property type="molecule type" value="Genomic_DNA"/>
</dbReference>
<sequence length="299" mass="33275">MNRYLFVMLVVIATSLMGSSFAIGKIGLSYVSPLLLVGIRFTMAGFIMALLVRNKRLPSSYQHWAKLFIVGLFQTTGVMGCIFVSMRTIPSGETSILTFANPLLVVILGTVFLGLKYRMYQWLGVVTGMAGVFVTLGYHLQLTTGTWLGMVAALSWAIATILVKKWGSQFDTWVMTAYQMLFGGLLLLLLSVVMESPRFVINITSLWVVLYLAIMGSIVQFATWYYLLSHGDPGKTSACLFLAPFFGVLSGYLIHNETIHRYVYLGGLCICIGIFLVNWTTVGMKYSNLRKKEGEAKWV</sequence>
<evidence type="ECO:0000256" key="6">
    <source>
        <dbReference type="ARBA" id="ARBA00023136"/>
    </source>
</evidence>
<comment type="caution">
    <text evidence="9">The sequence shown here is derived from an EMBL/GenBank/DDBJ whole genome shotgun (WGS) entry which is preliminary data.</text>
</comment>
<evidence type="ECO:0000259" key="8">
    <source>
        <dbReference type="Pfam" id="PF00892"/>
    </source>
</evidence>
<feature type="transmembrane region" description="Helical" evidence="7">
    <location>
        <begin position="175"/>
        <end position="194"/>
    </location>
</feature>
<feature type="domain" description="EamA" evidence="8">
    <location>
        <begin position="7"/>
        <end position="136"/>
    </location>
</feature>
<comment type="subcellular location">
    <subcellularLocation>
        <location evidence="1">Cell membrane</location>
        <topology evidence="1">Multi-pass membrane protein</topology>
    </subcellularLocation>
</comment>
<dbReference type="GO" id="GO:0005886">
    <property type="term" value="C:plasma membrane"/>
    <property type="evidence" value="ECO:0007669"/>
    <property type="project" value="UniProtKB-SubCell"/>
</dbReference>
<reference evidence="9 10" key="1">
    <citation type="submission" date="2018-07" db="EMBL/GenBank/DDBJ databases">
        <title>Genomic Encyclopedia of Type Strains, Phase III (KMG-III): the genomes of soil and plant-associated and newly described type strains.</title>
        <authorList>
            <person name="Whitman W."/>
        </authorList>
    </citation>
    <scope>NUCLEOTIDE SEQUENCE [LARGE SCALE GENOMIC DNA]</scope>
    <source>
        <strain evidence="9 10">CECT 8236</strain>
    </source>
</reference>
<keyword evidence="4 7" id="KW-0812">Transmembrane</keyword>
<dbReference type="AlphaFoldDB" id="A0A3D9HU12"/>
<protein>
    <submittedName>
        <fullName evidence="9">Threonine/homoserine efflux transporter RhtA</fullName>
    </submittedName>
</protein>
<dbReference type="PANTHER" id="PTHR32322:SF18">
    <property type="entry name" value="S-ADENOSYLMETHIONINE_S-ADENOSYLHOMOCYSTEINE TRANSPORTER"/>
    <property type="match status" value="1"/>
</dbReference>
<evidence type="ECO:0000256" key="7">
    <source>
        <dbReference type="SAM" id="Phobius"/>
    </source>
</evidence>
<evidence type="ECO:0000256" key="1">
    <source>
        <dbReference type="ARBA" id="ARBA00004651"/>
    </source>
</evidence>
<dbReference type="RefSeq" id="WP_115995571.1">
    <property type="nucleotide sequence ID" value="NZ_QRDY01000028.1"/>
</dbReference>
<feature type="transmembrane region" description="Helical" evidence="7">
    <location>
        <begin position="64"/>
        <end position="89"/>
    </location>
</feature>
<dbReference type="InterPro" id="IPR000620">
    <property type="entry name" value="EamA_dom"/>
</dbReference>
<evidence type="ECO:0000256" key="3">
    <source>
        <dbReference type="ARBA" id="ARBA00022475"/>
    </source>
</evidence>
<evidence type="ECO:0000313" key="10">
    <source>
        <dbReference type="Proteomes" id="UP000256869"/>
    </source>
</evidence>
<dbReference type="Gene3D" id="1.10.3730.20">
    <property type="match status" value="1"/>
</dbReference>
<evidence type="ECO:0000256" key="5">
    <source>
        <dbReference type="ARBA" id="ARBA00022989"/>
    </source>
</evidence>
<comment type="similarity">
    <text evidence="2">Belongs to the EamA transporter family.</text>
</comment>